<name>A0A523YQG4_UNCAE</name>
<dbReference type="SUPFAM" id="SSF50129">
    <property type="entry name" value="GroES-like"/>
    <property type="match status" value="1"/>
</dbReference>
<evidence type="ECO:0000313" key="6">
    <source>
        <dbReference type="EMBL" id="TET93722.1"/>
    </source>
</evidence>
<dbReference type="InterPro" id="IPR020843">
    <property type="entry name" value="ER"/>
</dbReference>
<dbReference type="SUPFAM" id="SSF51735">
    <property type="entry name" value="NAD(P)-binding Rossmann-fold domains"/>
    <property type="match status" value="1"/>
</dbReference>
<dbReference type="CDD" id="cd08234">
    <property type="entry name" value="threonine_DH_like"/>
    <property type="match status" value="1"/>
</dbReference>
<dbReference type="Proteomes" id="UP000316925">
    <property type="component" value="Unassembled WGS sequence"/>
</dbReference>
<keyword evidence="1 4" id="KW-0479">Metal-binding</keyword>
<evidence type="ECO:0000256" key="4">
    <source>
        <dbReference type="RuleBase" id="RU361277"/>
    </source>
</evidence>
<dbReference type="InterPro" id="IPR002328">
    <property type="entry name" value="ADH_Zn_CS"/>
</dbReference>
<evidence type="ECO:0000256" key="3">
    <source>
        <dbReference type="ARBA" id="ARBA00023002"/>
    </source>
</evidence>
<dbReference type="PANTHER" id="PTHR43401">
    <property type="entry name" value="L-THREONINE 3-DEHYDROGENASE"/>
    <property type="match status" value="1"/>
</dbReference>
<dbReference type="InterPro" id="IPR013149">
    <property type="entry name" value="ADH-like_C"/>
</dbReference>
<evidence type="ECO:0000313" key="7">
    <source>
        <dbReference type="Proteomes" id="UP000316925"/>
    </source>
</evidence>
<dbReference type="InterPro" id="IPR036291">
    <property type="entry name" value="NAD(P)-bd_dom_sf"/>
</dbReference>
<keyword evidence="3" id="KW-0560">Oxidoreductase</keyword>
<dbReference type="SMART" id="SM00829">
    <property type="entry name" value="PKS_ER"/>
    <property type="match status" value="1"/>
</dbReference>
<comment type="cofactor">
    <cofactor evidence="4">
        <name>Zn(2+)</name>
        <dbReference type="ChEBI" id="CHEBI:29105"/>
    </cofactor>
</comment>
<dbReference type="Gene3D" id="3.40.50.720">
    <property type="entry name" value="NAD(P)-binding Rossmann-like Domain"/>
    <property type="match status" value="1"/>
</dbReference>
<dbReference type="PROSITE" id="PS00059">
    <property type="entry name" value="ADH_ZINC"/>
    <property type="match status" value="1"/>
</dbReference>
<dbReference type="Gene3D" id="3.90.180.10">
    <property type="entry name" value="Medium-chain alcohol dehydrogenases, catalytic domain"/>
    <property type="match status" value="1"/>
</dbReference>
<protein>
    <submittedName>
        <fullName evidence="6">Alcohol dehydrogenase</fullName>
    </submittedName>
</protein>
<comment type="caution">
    <text evidence="6">The sequence shown here is derived from an EMBL/GenBank/DDBJ whole genome shotgun (WGS) entry which is preliminary data.</text>
</comment>
<dbReference type="GO" id="GO:0008270">
    <property type="term" value="F:zinc ion binding"/>
    <property type="evidence" value="ECO:0007669"/>
    <property type="project" value="InterPro"/>
</dbReference>
<evidence type="ECO:0000256" key="2">
    <source>
        <dbReference type="ARBA" id="ARBA00022833"/>
    </source>
</evidence>
<dbReference type="InterPro" id="IPR011032">
    <property type="entry name" value="GroES-like_sf"/>
</dbReference>
<dbReference type="PANTHER" id="PTHR43401:SF2">
    <property type="entry name" value="L-THREONINE 3-DEHYDROGENASE"/>
    <property type="match status" value="1"/>
</dbReference>
<reference evidence="6 7" key="1">
    <citation type="submission" date="2019-03" db="EMBL/GenBank/DDBJ databases">
        <title>Metabolic potential of uncultured bacteria and archaea associated with petroleum seepage in deep-sea sediments.</title>
        <authorList>
            <person name="Dong X."/>
            <person name="Hubert C."/>
        </authorList>
    </citation>
    <scope>NUCLEOTIDE SEQUENCE [LARGE SCALE GENOMIC DNA]</scope>
    <source>
        <strain evidence="6">E29_bin28</strain>
    </source>
</reference>
<gene>
    <name evidence="6" type="ORF">E3J33_01320</name>
</gene>
<comment type="similarity">
    <text evidence="4">Belongs to the zinc-containing alcohol dehydrogenase family.</text>
</comment>
<dbReference type="InterPro" id="IPR050129">
    <property type="entry name" value="Zn_alcohol_dh"/>
</dbReference>
<feature type="domain" description="Enoyl reductase (ER)" evidence="5">
    <location>
        <begin position="8"/>
        <end position="335"/>
    </location>
</feature>
<dbReference type="GO" id="GO:0016491">
    <property type="term" value="F:oxidoreductase activity"/>
    <property type="evidence" value="ECO:0007669"/>
    <property type="project" value="UniProtKB-KW"/>
</dbReference>
<dbReference type="Pfam" id="PF00107">
    <property type="entry name" value="ADH_zinc_N"/>
    <property type="match status" value="1"/>
</dbReference>
<feature type="non-terminal residue" evidence="6">
    <location>
        <position position="1"/>
    </location>
</feature>
<evidence type="ECO:0000259" key="5">
    <source>
        <dbReference type="SMART" id="SM00829"/>
    </source>
</evidence>
<dbReference type="EMBL" id="SOIJ01000075">
    <property type="protein sequence ID" value="TET93722.1"/>
    <property type="molecule type" value="Genomic_DNA"/>
</dbReference>
<evidence type="ECO:0000256" key="1">
    <source>
        <dbReference type="ARBA" id="ARBA00022723"/>
    </source>
</evidence>
<dbReference type="InterPro" id="IPR013154">
    <property type="entry name" value="ADH-like_N"/>
</dbReference>
<proteinExistence type="inferred from homology"/>
<dbReference type="Pfam" id="PF08240">
    <property type="entry name" value="ADH_N"/>
    <property type="match status" value="1"/>
</dbReference>
<dbReference type="AlphaFoldDB" id="A0A523YQG4"/>
<sequence length="340" mass="37556">MRAIVFEGKHKFGLKDVPVPQPGEKEVLIKVDTCGVCGTDIHIYEGTFPADFPVIIGHEFAGRVEEIGKGVKNFGVGDPVTVDPNTTCEQCEWCRKGQKHLCPDLVNLGLKVNGGFAEYARVKEAYVYHLPQDLDLESASFTEPLSCCLHGIDLAQIKSGDALVILGAGPIGLLMLQLAKISGAEKVVSVDPMGKRRNLAIQLGVDLALDPTTTNIVKSVEEFFDGKADRVIECVGSSHTQEDSLSLIKPGGRVVWFGVANPKAEVRINPFNIYRNEITVLGSFVNPYTTERSIKLLSSDRIKVKDLITHRFRLDQLDEAIKTYLNDENRVKIVMKPWKR</sequence>
<organism evidence="6 7">
    <name type="scientific">Aerophobetes bacterium</name>
    <dbReference type="NCBI Taxonomy" id="2030807"/>
    <lineage>
        <taxon>Bacteria</taxon>
        <taxon>Candidatus Aerophobota</taxon>
    </lineage>
</organism>
<accession>A0A523YQG4</accession>
<keyword evidence="2 4" id="KW-0862">Zinc</keyword>